<organism evidence="11 12">
    <name type="scientific">Rotaria magnacalcarata</name>
    <dbReference type="NCBI Taxonomy" id="392030"/>
    <lineage>
        <taxon>Eukaryota</taxon>
        <taxon>Metazoa</taxon>
        <taxon>Spiralia</taxon>
        <taxon>Gnathifera</taxon>
        <taxon>Rotifera</taxon>
        <taxon>Eurotatoria</taxon>
        <taxon>Bdelloidea</taxon>
        <taxon>Philodinida</taxon>
        <taxon>Philodinidae</taxon>
        <taxon>Rotaria</taxon>
    </lineage>
</organism>
<sequence>MSTDNKVSTSVNGVATISFHNINYTVGASARPNNCWSKCPKIPCCKPQEVKQVLFNASGCFTRGMNAIMGPSGCGKSSLLDMLADRKDPRGVSGTVLVHGSPRDSSYKYTVGYVVQEDICSGTLTIRENLYFSISLRFPGQLSANQKDERVRAVIEEVGLKGCADTRVGTEFLRGISGGEKKRTCIGMELVLSPEILFLDEPTTGLDASTASSIMNCLKDLSERHRTIIFSIHQPRYSIFKIFDTVMFMCQGRCLYHGSTKDVVPFFSSYDYQCEPYDNPADFALDALIAIGQKPDTMRKLNNIYNTTWENRLSVLPQGGDSANAENLGYKRRQYPVKKLRSLAVEIIYLSQRTLRNTIRNPSLALSQVGVSIILGLLVGLLFYDLKRTTEPGVQNRLGAIFFITLSQIFINVTALDSLIKERALFLHEYASGYHRIITYFVAKLLCDLLPMRVIPTVFFSGISYFMMGFSRTISQFLIFLAGVFMSSLLGASLCFFISAVASIFPVALIYAILTAVVMMLFSGFILDLSSVFGWLSWIQWISACRYASNILIINEFQGLTFCQPNNTHICPITGEQVIDDLDLPHGTAWDLWRNFIALVIMTIILLLLTYIQLLRIKKTK</sequence>
<dbReference type="Pfam" id="PF01061">
    <property type="entry name" value="ABC2_membrane"/>
    <property type="match status" value="1"/>
</dbReference>
<dbReference type="PANTHER" id="PTHR19241">
    <property type="entry name" value="ATP-BINDING CASSETTE TRANSPORTER"/>
    <property type="match status" value="1"/>
</dbReference>
<evidence type="ECO:0000259" key="10">
    <source>
        <dbReference type="PROSITE" id="PS50893"/>
    </source>
</evidence>
<dbReference type="SUPFAM" id="SSF52540">
    <property type="entry name" value="P-loop containing nucleoside triphosphate hydrolases"/>
    <property type="match status" value="1"/>
</dbReference>
<dbReference type="PROSITE" id="PS50893">
    <property type="entry name" value="ABC_TRANSPORTER_2"/>
    <property type="match status" value="1"/>
</dbReference>
<evidence type="ECO:0000256" key="7">
    <source>
        <dbReference type="ARBA" id="ARBA00022989"/>
    </source>
</evidence>
<evidence type="ECO:0000256" key="3">
    <source>
        <dbReference type="ARBA" id="ARBA00022448"/>
    </source>
</evidence>
<comment type="subcellular location">
    <subcellularLocation>
        <location evidence="1">Membrane</location>
        <topology evidence="1">Multi-pass membrane protein</topology>
    </subcellularLocation>
</comment>
<protein>
    <recommendedName>
        <fullName evidence="10">ABC transporter domain-containing protein</fullName>
    </recommendedName>
</protein>
<evidence type="ECO:0000256" key="8">
    <source>
        <dbReference type="ARBA" id="ARBA00023136"/>
    </source>
</evidence>
<accession>A0A816S305</accession>
<keyword evidence="6" id="KW-0067">ATP-binding</keyword>
<keyword evidence="8 9" id="KW-0472">Membrane</keyword>
<evidence type="ECO:0000256" key="5">
    <source>
        <dbReference type="ARBA" id="ARBA00022741"/>
    </source>
</evidence>
<feature type="domain" description="ABC transporter" evidence="10">
    <location>
        <begin position="17"/>
        <end position="276"/>
    </location>
</feature>
<dbReference type="GO" id="GO:0008514">
    <property type="term" value="F:organic anion transmembrane transporter activity"/>
    <property type="evidence" value="ECO:0007669"/>
    <property type="project" value="UniProtKB-ARBA"/>
</dbReference>
<evidence type="ECO:0000256" key="4">
    <source>
        <dbReference type="ARBA" id="ARBA00022692"/>
    </source>
</evidence>
<dbReference type="GO" id="GO:0015562">
    <property type="term" value="F:efflux transmembrane transporter activity"/>
    <property type="evidence" value="ECO:0007669"/>
    <property type="project" value="UniProtKB-ARBA"/>
</dbReference>
<dbReference type="Pfam" id="PF00005">
    <property type="entry name" value="ABC_tran"/>
    <property type="match status" value="1"/>
</dbReference>
<dbReference type="InterPro" id="IPR013525">
    <property type="entry name" value="ABC2_TM"/>
</dbReference>
<dbReference type="FunFam" id="3.40.50.300:FF:000622">
    <property type="entry name" value="ATP-binding cassette sub-family G member 2"/>
    <property type="match status" value="1"/>
</dbReference>
<feature type="transmembrane region" description="Helical" evidence="9">
    <location>
        <begin position="441"/>
        <end position="468"/>
    </location>
</feature>
<dbReference type="Pfam" id="PF19055">
    <property type="entry name" value="ABC2_membrane_7"/>
    <property type="match status" value="1"/>
</dbReference>
<evidence type="ECO:0000256" key="6">
    <source>
        <dbReference type="ARBA" id="ARBA00022840"/>
    </source>
</evidence>
<keyword evidence="4 9" id="KW-0812">Transmembrane</keyword>
<dbReference type="GO" id="GO:0005524">
    <property type="term" value="F:ATP binding"/>
    <property type="evidence" value="ECO:0007669"/>
    <property type="project" value="UniProtKB-KW"/>
</dbReference>
<evidence type="ECO:0000313" key="11">
    <source>
        <dbReference type="EMBL" id="CAF2080329.1"/>
    </source>
</evidence>
<keyword evidence="5" id="KW-0547">Nucleotide-binding</keyword>
<dbReference type="InterPro" id="IPR003439">
    <property type="entry name" value="ABC_transporter-like_ATP-bd"/>
</dbReference>
<evidence type="ECO:0000313" key="12">
    <source>
        <dbReference type="Proteomes" id="UP000663887"/>
    </source>
</evidence>
<dbReference type="GO" id="GO:0016324">
    <property type="term" value="C:apical plasma membrane"/>
    <property type="evidence" value="ECO:0007669"/>
    <property type="project" value="UniProtKB-ARBA"/>
</dbReference>
<dbReference type="InterPro" id="IPR003593">
    <property type="entry name" value="AAA+_ATPase"/>
</dbReference>
<feature type="transmembrane region" description="Helical" evidence="9">
    <location>
        <begin position="363"/>
        <end position="386"/>
    </location>
</feature>
<feature type="transmembrane region" description="Helical" evidence="9">
    <location>
        <begin position="504"/>
        <end position="527"/>
    </location>
</feature>
<dbReference type="EMBL" id="CAJNRG010005767">
    <property type="protein sequence ID" value="CAF2080329.1"/>
    <property type="molecule type" value="Genomic_DNA"/>
</dbReference>
<evidence type="ECO:0000256" key="2">
    <source>
        <dbReference type="ARBA" id="ARBA00005814"/>
    </source>
</evidence>
<dbReference type="Proteomes" id="UP000663887">
    <property type="component" value="Unassembled WGS sequence"/>
</dbReference>
<dbReference type="GO" id="GO:0016887">
    <property type="term" value="F:ATP hydrolysis activity"/>
    <property type="evidence" value="ECO:0007669"/>
    <property type="project" value="InterPro"/>
</dbReference>
<keyword evidence="7 9" id="KW-1133">Transmembrane helix</keyword>
<feature type="transmembrane region" description="Helical" evidence="9">
    <location>
        <begin position="474"/>
        <end position="497"/>
    </location>
</feature>
<evidence type="ECO:0000256" key="9">
    <source>
        <dbReference type="SAM" id="Phobius"/>
    </source>
</evidence>
<dbReference type="InterPro" id="IPR043926">
    <property type="entry name" value="ABCG_dom"/>
</dbReference>
<dbReference type="GO" id="GO:0140359">
    <property type="term" value="F:ABC-type transporter activity"/>
    <property type="evidence" value="ECO:0007669"/>
    <property type="project" value="InterPro"/>
</dbReference>
<dbReference type="SMART" id="SM00382">
    <property type="entry name" value="AAA"/>
    <property type="match status" value="1"/>
</dbReference>
<feature type="transmembrane region" description="Helical" evidence="9">
    <location>
        <begin position="592"/>
        <end position="612"/>
    </location>
</feature>
<dbReference type="Gene3D" id="3.40.50.300">
    <property type="entry name" value="P-loop containing nucleotide triphosphate hydrolases"/>
    <property type="match status" value="1"/>
</dbReference>
<feature type="transmembrane region" description="Helical" evidence="9">
    <location>
        <begin position="398"/>
        <end position="420"/>
    </location>
</feature>
<gene>
    <name evidence="11" type="ORF">XDN619_LOCUS14571</name>
</gene>
<comment type="similarity">
    <text evidence="2">Belongs to the ABC transporter superfamily. ABCG family. Eye pigment precursor importer (TC 3.A.1.204) subfamily.</text>
</comment>
<comment type="caution">
    <text evidence="11">The sequence shown here is derived from an EMBL/GenBank/DDBJ whole genome shotgun (WGS) entry which is preliminary data.</text>
</comment>
<proteinExistence type="inferred from homology"/>
<dbReference type="CDD" id="cd03213">
    <property type="entry name" value="ABCG_EPDR"/>
    <property type="match status" value="1"/>
</dbReference>
<name>A0A816S305_9BILA</name>
<keyword evidence="3" id="KW-0813">Transport</keyword>
<reference evidence="11" key="1">
    <citation type="submission" date="2021-02" db="EMBL/GenBank/DDBJ databases">
        <authorList>
            <person name="Nowell W R."/>
        </authorList>
    </citation>
    <scope>NUCLEOTIDE SEQUENCE</scope>
</reference>
<dbReference type="AlphaFoldDB" id="A0A816S305"/>
<dbReference type="InterPro" id="IPR027417">
    <property type="entry name" value="P-loop_NTPase"/>
</dbReference>
<evidence type="ECO:0000256" key="1">
    <source>
        <dbReference type="ARBA" id="ARBA00004141"/>
    </source>
</evidence>